<reference evidence="11 12" key="1">
    <citation type="submission" date="2018-11" db="EMBL/GenBank/DDBJ databases">
        <title>Draft genome sequence of Cellulomonas takizawaensis strain TKZ-21.</title>
        <authorList>
            <person name="Yamamura H."/>
            <person name="Hayashi T."/>
            <person name="Hamada M."/>
            <person name="Serisawa Y."/>
            <person name="Matsuyama K."/>
            <person name="Nakagawa Y."/>
            <person name="Otoguro M."/>
            <person name="Yanagida F."/>
            <person name="Hayakawa M."/>
        </authorList>
    </citation>
    <scope>NUCLEOTIDE SEQUENCE [LARGE SCALE GENOMIC DNA]</scope>
    <source>
        <strain evidence="11 12">TKZ-21</strain>
    </source>
</reference>
<gene>
    <name evidence="11" type="primary">lmrB</name>
    <name evidence="11" type="ORF">CTKZ_12110</name>
</gene>
<dbReference type="InterPro" id="IPR036259">
    <property type="entry name" value="MFS_trans_sf"/>
</dbReference>
<comment type="subcellular location">
    <subcellularLocation>
        <location evidence="1">Cell membrane</location>
        <topology evidence="1">Multi-pass membrane protein</topology>
    </subcellularLocation>
</comment>
<dbReference type="SUPFAM" id="SSF103473">
    <property type="entry name" value="MFS general substrate transporter"/>
    <property type="match status" value="1"/>
</dbReference>
<evidence type="ECO:0000256" key="3">
    <source>
        <dbReference type="ARBA" id="ARBA00022448"/>
    </source>
</evidence>
<sequence length="500" mass="51269">MTETSTAKLRDEPASGGSSAAPAVPTAGMSPRDRLAVTVLLVSTFVVILNETIMGVALPRLMTDLSITASTAQWLTTAFMLTMAVVIPVTGFVLQRITTRPAFLLAMTLFATGTLICALAPGFVVLLAGRIVQASGTAIMLPLLMTTVMTVTPPAARGRTMGNISVVISVAPAIGPTISGLILSVLSWRWMFGLVLPIAVVAIVLGAMRLPNVTEPRYAKVDVTSVILSALGFGGIVYGLSGLGEITDGGVATTTWISLGVGAVALVLFVLRQRSLARVDDALLDLRVFSSRTFAVSVALLAGLMVSLFGVIILLPIYAQSVLGLTTLQTGLLLLPGGLLMGLLAPAVGRAYDKVGPRPLLVPGAIALSLALWGFVLLQPESSPWMLLAAHLTMSAGLALMFTPLFTSALGSLPAERYSHGSAVVGTLQQVAGAAGTALFVTVLTAQSIALADGGASEVAATAGGIHSAFLVGAILSLVALPLAFAVPRERVEGPHGGGH</sequence>
<dbReference type="CDD" id="cd17503">
    <property type="entry name" value="MFS_LmrB_MDR_like"/>
    <property type="match status" value="1"/>
</dbReference>
<feature type="transmembrane region" description="Helical" evidence="9">
    <location>
        <begin position="431"/>
        <end position="452"/>
    </location>
</feature>
<evidence type="ECO:0000256" key="1">
    <source>
        <dbReference type="ARBA" id="ARBA00004651"/>
    </source>
</evidence>
<feature type="transmembrane region" description="Helical" evidence="9">
    <location>
        <begin position="293"/>
        <end position="319"/>
    </location>
</feature>
<keyword evidence="6 9" id="KW-1133">Transmembrane helix</keyword>
<evidence type="ECO:0000256" key="5">
    <source>
        <dbReference type="ARBA" id="ARBA00022692"/>
    </source>
</evidence>
<feature type="transmembrane region" description="Helical" evidence="9">
    <location>
        <begin position="101"/>
        <end position="125"/>
    </location>
</feature>
<keyword evidence="5 9" id="KW-0812">Transmembrane</keyword>
<feature type="transmembrane region" description="Helical" evidence="9">
    <location>
        <begin position="253"/>
        <end position="272"/>
    </location>
</feature>
<dbReference type="EMBL" id="BHYL01000085">
    <property type="protein sequence ID" value="GCD19649.1"/>
    <property type="molecule type" value="Genomic_DNA"/>
</dbReference>
<comment type="caution">
    <text evidence="11">The sequence shown here is derived from an EMBL/GenBank/DDBJ whole genome shotgun (WGS) entry which is preliminary data.</text>
</comment>
<dbReference type="InterPro" id="IPR020846">
    <property type="entry name" value="MFS_dom"/>
</dbReference>
<protein>
    <submittedName>
        <fullName evidence="11">MFS transporter</fullName>
    </submittedName>
</protein>
<feature type="transmembrane region" description="Helical" evidence="9">
    <location>
        <begin position="35"/>
        <end position="54"/>
    </location>
</feature>
<dbReference type="Gene3D" id="1.20.1720.10">
    <property type="entry name" value="Multidrug resistance protein D"/>
    <property type="match status" value="1"/>
</dbReference>
<name>A0A401UY78_9CELL</name>
<feature type="domain" description="Major facilitator superfamily (MFS) profile" evidence="10">
    <location>
        <begin position="36"/>
        <end position="492"/>
    </location>
</feature>
<keyword evidence="12" id="KW-1185">Reference proteome</keyword>
<evidence type="ECO:0000256" key="4">
    <source>
        <dbReference type="ARBA" id="ARBA00022475"/>
    </source>
</evidence>
<dbReference type="PRINTS" id="PR01036">
    <property type="entry name" value="TCRTETB"/>
</dbReference>
<evidence type="ECO:0000313" key="12">
    <source>
        <dbReference type="Proteomes" id="UP000288246"/>
    </source>
</evidence>
<dbReference type="InterPro" id="IPR011701">
    <property type="entry name" value="MFS"/>
</dbReference>
<dbReference type="NCBIfam" id="TIGR00711">
    <property type="entry name" value="efflux_EmrB"/>
    <property type="match status" value="1"/>
</dbReference>
<keyword evidence="4" id="KW-1003">Cell membrane</keyword>
<feature type="transmembrane region" description="Helical" evidence="9">
    <location>
        <begin position="464"/>
        <end position="487"/>
    </location>
</feature>
<dbReference type="InterPro" id="IPR004638">
    <property type="entry name" value="EmrB-like"/>
</dbReference>
<feature type="transmembrane region" description="Helical" evidence="9">
    <location>
        <begin position="131"/>
        <end position="152"/>
    </location>
</feature>
<dbReference type="Proteomes" id="UP000288246">
    <property type="component" value="Unassembled WGS sequence"/>
</dbReference>
<evidence type="ECO:0000259" key="10">
    <source>
        <dbReference type="PROSITE" id="PS50850"/>
    </source>
</evidence>
<feature type="transmembrane region" description="Helical" evidence="9">
    <location>
        <begin position="164"/>
        <end position="184"/>
    </location>
</feature>
<dbReference type="PANTHER" id="PTHR42718:SF9">
    <property type="entry name" value="MAJOR FACILITATOR SUPERFAMILY MULTIDRUG TRANSPORTER MFSC"/>
    <property type="match status" value="1"/>
</dbReference>
<keyword evidence="7 9" id="KW-0472">Membrane</keyword>
<proteinExistence type="inferred from homology"/>
<feature type="region of interest" description="Disordered" evidence="8">
    <location>
        <begin position="1"/>
        <end position="27"/>
    </location>
</feature>
<dbReference type="GO" id="GO:0005886">
    <property type="term" value="C:plasma membrane"/>
    <property type="evidence" value="ECO:0007669"/>
    <property type="project" value="UniProtKB-SubCell"/>
</dbReference>
<keyword evidence="3" id="KW-0813">Transport</keyword>
<dbReference type="RefSeq" id="WP_124342183.1">
    <property type="nucleotide sequence ID" value="NZ_BHYL01000085.1"/>
</dbReference>
<feature type="transmembrane region" description="Helical" evidence="9">
    <location>
        <begin position="360"/>
        <end position="379"/>
    </location>
</feature>
<dbReference type="OrthoDB" id="9812221at2"/>
<dbReference type="Gene3D" id="1.20.1250.20">
    <property type="entry name" value="MFS general substrate transporter like domains"/>
    <property type="match status" value="1"/>
</dbReference>
<evidence type="ECO:0000313" key="11">
    <source>
        <dbReference type="EMBL" id="GCD19649.1"/>
    </source>
</evidence>
<feature type="transmembrane region" description="Helical" evidence="9">
    <location>
        <begin position="190"/>
        <end position="211"/>
    </location>
</feature>
<evidence type="ECO:0000256" key="8">
    <source>
        <dbReference type="SAM" id="MobiDB-lite"/>
    </source>
</evidence>
<feature type="transmembrane region" description="Helical" evidence="9">
    <location>
        <begin position="223"/>
        <end position="241"/>
    </location>
</feature>
<dbReference type="PROSITE" id="PS50850">
    <property type="entry name" value="MFS"/>
    <property type="match status" value="1"/>
</dbReference>
<evidence type="ECO:0000256" key="7">
    <source>
        <dbReference type="ARBA" id="ARBA00023136"/>
    </source>
</evidence>
<evidence type="ECO:0000256" key="6">
    <source>
        <dbReference type="ARBA" id="ARBA00022989"/>
    </source>
</evidence>
<comment type="similarity">
    <text evidence="2">Belongs to the major facilitator superfamily. EmrB family.</text>
</comment>
<dbReference type="Pfam" id="PF07690">
    <property type="entry name" value="MFS_1"/>
    <property type="match status" value="1"/>
</dbReference>
<feature type="compositionally biased region" description="Low complexity" evidence="8">
    <location>
        <begin position="14"/>
        <end position="27"/>
    </location>
</feature>
<evidence type="ECO:0000256" key="9">
    <source>
        <dbReference type="SAM" id="Phobius"/>
    </source>
</evidence>
<feature type="transmembrane region" description="Helical" evidence="9">
    <location>
        <begin position="74"/>
        <end position="94"/>
    </location>
</feature>
<feature type="transmembrane region" description="Helical" evidence="9">
    <location>
        <begin position="385"/>
        <end position="410"/>
    </location>
</feature>
<evidence type="ECO:0000256" key="2">
    <source>
        <dbReference type="ARBA" id="ARBA00008537"/>
    </source>
</evidence>
<accession>A0A401UY78</accession>
<feature type="transmembrane region" description="Helical" evidence="9">
    <location>
        <begin position="331"/>
        <end position="348"/>
    </location>
</feature>
<organism evidence="11 12">
    <name type="scientific">Cellulomonas algicola</name>
    <dbReference type="NCBI Taxonomy" id="2071633"/>
    <lineage>
        <taxon>Bacteria</taxon>
        <taxon>Bacillati</taxon>
        <taxon>Actinomycetota</taxon>
        <taxon>Actinomycetes</taxon>
        <taxon>Micrococcales</taxon>
        <taxon>Cellulomonadaceae</taxon>
        <taxon>Cellulomonas</taxon>
    </lineage>
</organism>
<dbReference type="PANTHER" id="PTHR42718">
    <property type="entry name" value="MAJOR FACILITATOR SUPERFAMILY MULTIDRUG TRANSPORTER MFSC"/>
    <property type="match status" value="1"/>
</dbReference>
<dbReference type="AlphaFoldDB" id="A0A401UY78"/>
<dbReference type="GO" id="GO:0022857">
    <property type="term" value="F:transmembrane transporter activity"/>
    <property type="evidence" value="ECO:0007669"/>
    <property type="project" value="InterPro"/>
</dbReference>